<keyword evidence="1" id="KW-0732">Signal</keyword>
<name>A0A1B8GV28_9PEZI</name>
<dbReference type="InterPro" id="IPR057328">
    <property type="entry name" value="RNaseT2L_C"/>
</dbReference>
<evidence type="ECO:0000256" key="1">
    <source>
        <dbReference type="SAM" id="SignalP"/>
    </source>
</evidence>
<dbReference type="EMBL" id="KV460211">
    <property type="protein sequence ID" value="OBT99677.1"/>
    <property type="molecule type" value="Genomic_DNA"/>
</dbReference>
<keyword evidence="4" id="KW-1185">Reference proteome</keyword>
<feature type="signal peptide" evidence="1">
    <location>
        <begin position="1"/>
        <end position="23"/>
    </location>
</feature>
<dbReference type="GeneID" id="28835493"/>
<dbReference type="Proteomes" id="UP000091956">
    <property type="component" value="Unassembled WGS sequence"/>
</dbReference>
<dbReference type="Pfam" id="PF25488">
    <property type="entry name" value="RNaseT2L_C"/>
    <property type="match status" value="1"/>
</dbReference>
<sequence>MVSFTLVAAYLLPFVAVLSSVNAADSSQEDWDNCDEIPTISTTASPTADPTTSASPTSTAVAFSGPGYLEGYYGGGIQKGCLITAGTWYAGVCAKITAIPVDNGFTLSTSKGPCAVTNSVLNCAAGTTASVFNQIDGLLAYGGSSAWYVPAVPNPAQIVSQIPGPVAVTFQWLGQ</sequence>
<evidence type="ECO:0000313" key="4">
    <source>
        <dbReference type="Proteomes" id="UP000091956"/>
    </source>
</evidence>
<feature type="domain" description="RNase T2-like C-terminal" evidence="2">
    <location>
        <begin position="62"/>
        <end position="155"/>
    </location>
</feature>
<feature type="chain" id="PRO_5008609045" evidence="1">
    <location>
        <begin position="24"/>
        <end position="175"/>
    </location>
</feature>
<proteinExistence type="predicted"/>
<accession>A0A1B8GV28</accession>
<organism evidence="3 4">
    <name type="scientific">Pseudogymnoascus verrucosus</name>
    <dbReference type="NCBI Taxonomy" id="342668"/>
    <lineage>
        <taxon>Eukaryota</taxon>
        <taxon>Fungi</taxon>
        <taxon>Dikarya</taxon>
        <taxon>Ascomycota</taxon>
        <taxon>Pezizomycotina</taxon>
        <taxon>Leotiomycetes</taxon>
        <taxon>Thelebolales</taxon>
        <taxon>Thelebolaceae</taxon>
        <taxon>Pseudogymnoascus</taxon>
    </lineage>
</organism>
<evidence type="ECO:0000259" key="2">
    <source>
        <dbReference type="Pfam" id="PF25488"/>
    </source>
</evidence>
<dbReference type="AlphaFoldDB" id="A0A1B8GV28"/>
<reference evidence="3 4" key="1">
    <citation type="submission" date="2016-03" db="EMBL/GenBank/DDBJ databases">
        <title>Comparative genomics of Pseudogymnoascus destructans, the fungus causing white-nose syndrome of bats.</title>
        <authorList>
            <person name="Palmer J.M."/>
            <person name="Drees K.P."/>
            <person name="Foster J.T."/>
            <person name="Lindner D.L."/>
        </authorList>
    </citation>
    <scope>NUCLEOTIDE SEQUENCE [LARGE SCALE GENOMIC DNA]</scope>
    <source>
        <strain evidence="3 4">UAMH 10579</strain>
    </source>
</reference>
<protein>
    <submittedName>
        <fullName evidence="3">Ribonuclease T2-like</fullName>
    </submittedName>
</protein>
<gene>
    <name evidence="3" type="primary">RNY1_1</name>
    <name evidence="3" type="ORF">VE01_02107</name>
</gene>
<reference evidence="4" key="2">
    <citation type="journal article" date="2018" name="Nat. Commun.">
        <title>Extreme sensitivity to ultraviolet light in the fungal pathogen causing white-nose syndrome of bats.</title>
        <authorList>
            <person name="Palmer J.M."/>
            <person name="Drees K.P."/>
            <person name="Foster J.T."/>
            <person name="Lindner D.L."/>
        </authorList>
    </citation>
    <scope>NUCLEOTIDE SEQUENCE [LARGE SCALE GENOMIC DNA]</scope>
    <source>
        <strain evidence="4">UAMH 10579</strain>
    </source>
</reference>
<evidence type="ECO:0000313" key="3">
    <source>
        <dbReference type="EMBL" id="OBT99677.1"/>
    </source>
</evidence>
<dbReference type="OrthoDB" id="435754at2759"/>
<dbReference type="RefSeq" id="XP_018133410.1">
    <property type="nucleotide sequence ID" value="XM_018271618.1"/>
</dbReference>